<sequence>MFKGKNPEDLKNSSPHSGYVCVIGCGNSNSTPTMYYYSNKNDARGETKLTNYYSTQLPHVNQNLLPSSQISNNQTLINTKGK</sequence>
<dbReference type="EMBL" id="CP000361">
    <property type="protein sequence ID" value="ABV67205.1"/>
    <property type="molecule type" value="Genomic_DNA"/>
</dbReference>
<dbReference type="STRING" id="367737.Abu_0945"/>
<proteinExistence type="predicted"/>
<dbReference type="AlphaFoldDB" id="A8ETD1"/>
<dbReference type="RefSeq" id="WP_012012668.1">
    <property type="nucleotide sequence ID" value="NC_009850.1"/>
</dbReference>
<dbReference type="KEGG" id="abu:Abu_0945"/>
<protein>
    <submittedName>
        <fullName evidence="1">Uncharacterized protein</fullName>
    </submittedName>
</protein>
<dbReference type="HOGENOM" id="CLU_2550970_0_0_7"/>
<dbReference type="Proteomes" id="UP000001136">
    <property type="component" value="Chromosome"/>
</dbReference>
<organism evidence="1 2">
    <name type="scientific">Aliarcobacter butzleri (strain RM4018)</name>
    <name type="common">Arcobacter butzleri</name>
    <dbReference type="NCBI Taxonomy" id="367737"/>
    <lineage>
        <taxon>Bacteria</taxon>
        <taxon>Pseudomonadati</taxon>
        <taxon>Campylobacterota</taxon>
        <taxon>Epsilonproteobacteria</taxon>
        <taxon>Campylobacterales</taxon>
        <taxon>Arcobacteraceae</taxon>
        <taxon>Aliarcobacter</taxon>
    </lineage>
</organism>
<evidence type="ECO:0000313" key="1">
    <source>
        <dbReference type="EMBL" id="ABV67205.1"/>
    </source>
</evidence>
<reference evidence="1 2" key="1">
    <citation type="journal article" date="2007" name="PLoS ONE">
        <title>The complete genome sequence and analysis of the Epsilonproteobacterium Arcobacter butzleri.</title>
        <authorList>
            <person name="Miller W.G."/>
            <person name="Parker C.T."/>
            <person name="Rubenfield M."/>
            <person name="Mendz G.L."/>
            <person name="Woesten M.M.S.M."/>
            <person name="Ussery D.W."/>
            <person name="Stolz J.F."/>
            <person name="Binnewies T.T."/>
            <person name="Hallin P.F."/>
            <person name="Wang G."/>
            <person name="Malek J.A."/>
            <person name="Rogosin A."/>
            <person name="Stanker L.H."/>
            <person name="Mandrell R.E."/>
        </authorList>
    </citation>
    <scope>NUCLEOTIDE SEQUENCE [LARGE SCALE GENOMIC DNA]</scope>
    <source>
        <strain evidence="1 2">RM4018</strain>
    </source>
</reference>
<gene>
    <name evidence="1" type="ordered locus">Abu_0945</name>
</gene>
<dbReference type="GeneID" id="24304321"/>
<keyword evidence="2" id="KW-1185">Reference proteome</keyword>
<accession>A8ETD1</accession>
<evidence type="ECO:0000313" key="2">
    <source>
        <dbReference type="Proteomes" id="UP000001136"/>
    </source>
</evidence>
<name>A8ETD1_ALIB4</name>